<dbReference type="SUPFAM" id="SSF54593">
    <property type="entry name" value="Glyoxalase/Bleomycin resistance protein/Dihydroxybiphenyl dioxygenase"/>
    <property type="match status" value="1"/>
</dbReference>
<dbReference type="InterPro" id="IPR004360">
    <property type="entry name" value="Glyas_Fos-R_dOase_dom"/>
</dbReference>
<name>A0A3N4ZUU5_9MICO</name>
<dbReference type="InterPro" id="IPR029068">
    <property type="entry name" value="Glyas_Bleomycin-R_OHBP_Dase"/>
</dbReference>
<evidence type="ECO:0000259" key="1">
    <source>
        <dbReference type="PROSITE" id="PS51819"/>
    </source>
</evidence>
<dbReference type="Proteomes" id="UP000280726">
    <property type="component" value="Unassembled WGS sequence"/>
</dbReference>
<dbReference type="GO" id="GO:0016829">
    <property type="term" value="F:lyase activity"/>
    <property type="evidence" value="ECO:0007669"/>
    <property type="project" value="UniProtKB-KW"/>
</dbReference>
<dbReference type="OrthoDB" id="9804907at2"/>
<dbReference type="Gene3D" id="3.10.180.10">
    <property type="entry name" value="2,3-Dihydroxybiphenyl 1,2-Dioxygenase, domain 1"/>
    <property type="match status" value="1"/>
</dbReference>
<comment type="caution">
    <text evidence="2">The sequence shown here is derived from an EMBL/GenBank/DDBJ whole genome shotgun (WGS) entry which is preliminary data.</text>
</comment>
<reference evidence="2 3" key="1">
    <citation type="submission" date="2018-11" db="EMBL/GenBank/DDBJ databases">
        <title>Sequencing the genomes of 1000 actinobacteria strains.</title>
        <authorList>
            <person name="Klenk H.-P."/>
        </authorList>
    </citation>
    <scope>NUCLEOTIDE SEQUENCE [LARGE SCALE GENOMIC DNA]</scope>
    <source>
        <strain evidence="2 3">DSM 14418</strain>
    </source>
</reference>
<gene>
    <name evidence="2" type="ORF">EDD32_3749</name>
</gene>
<keyword evidence="2" id="KW-0456">Lyase</keyword>
<organism evidence="2 3">
    <name type="scientific">Georgenia muralis</name>
    <dbReference type="NCBI Taxonomy" id="154117"/>
    <lineage>
        <taxon>Bacteria</taxon>
        <taxon>Bacillati</taxon>
        <taxon>Actinomycetota</taxon>
        <taxon>Actinomycetes</taxon>
        <taxon>Micrococcales</taxon>
        <taxon>Bogoriellaceae</taxon>
        <taxon>Georgenia</taxon>
    </lineage>
</organism>
<dbReference type="EMBL" id="RKRA01000001">
    <property type="protein sequence ID" value="RPF29188.1"/>
    <property type="molecule type" value="Genomic_DNA"/>
</dbReference>
<dbReference type="InterPro" id="IPR037523">
    <property type="entry name" value="VOC_core"/>
</dbReference>
<dbReference type="RefSeq" id="WP_123919962.1">
    <property type="nucleotide sequence ID" value="NZ_RKRA01000001.1"/>
</dbReference>
<dbReference type="Pfam" id="PF00903">
    <property type="entry name" value="Glyoxalase"/>
    <property type="match status" value="1"/>
</dbReference>
<dbReference type="PROSITE" id="PS51819">
    <property type="entry name" value="VOC"/>
    <property type="match status" value="1"/>
</dbReference>
<sequence>MFEDTKAFSSFSVDDAAAAKDFYEGVLGLSVSEGAMPGILSLRIPGGAEVMAYEKPDHTPASYTVIHFPVPDLPATVADLTARGVAFEHYRGTAVETDDDGIFRGGGPLIAWFTDPAGNVLAVLEEERDD</sequence>
<feature type="domain" description="VOC" evidence="1">
    <location>
        <begin position="5"/>
        <end position="126"/>
    </location>
</feature>
<keyword evidence="3" id="KW-1185">Reference proteome</keyword>
<dbReference type="AlphaFoldDB" id="A0A3N4ZUU5"/>
<protein>
    <submittedName>
        <fullName evidence="2">Putative enzyme related to lactoylglutathione lyase</fullName>
    </submittedName>
</protein>
<evidence type="ECO:0000313" key="2">
    <source>
        <dbReference type="EMBL" id="RPF29188.1"/>
    </source>
</evidence>
<proteinExistence type="predicted"/>
<evidence type="ECO:0000313" key="3">
    <source>
        <dbReference type="Proteomes" id="UP000280726"/>
    </source>
</evidence>
<accession>A0A3N4ZUU5</accession>